<dbReference type="Gene3D" id="2.40.50.100">
    <property type="match status" value="1"/>
</dbReference>
<dbReference type="NCBIfam" id="TIGR01730">
    <property type="entry name" value="RND_mfp"/>
    <property type="match status" value="1"/>
</dbReference>
<evidence type="ECO:0000256" key="1">
    <source>
        <dbReference type="ARBA" id="ARBA00009477"/>
    </source>
</evidence>
<dbReference type="Gene3D" id="2.40.420.20">
    <property type="match status" value="1"/>
</dbReference>
<evidence type="ECO:0000313" key="4">
    <source>
        <dbReference type="EMBL" id="MFH5775359.1"/>
    </source>
</evidence>
<comment type="caution">
    <text evidence="4">The sequence shown here is derived from an EMBL/GenBank/DDBJ whole genome shotgun (WGS) entry which is preliminary data.</text>
</comment>
<feature type="signal peptide" evidence="2">
    <location>
        <begin position="1"/>
        <end position="20"/>
    </location>
</feature>
<comment type="similarity">
    <text evidence="1">Belongs to the membrane fusion protein (MFP) (TC 8.A.1) family.</text>
</comment>
<evidence type="ECO:0000259" key="3">
    <source>
        <dbReference type="Pfam" id="PF25917"/>
    </source>
</evidence>
<evidence type="ECO:0000313" key="5">
    <source>
        <dbReference type="Proteomes" id="UP001609376"/>
    </source>
</evidence>
<feature type="chain" id="PRO_5045223355" evidence="2">
    <location>
        <begin position="21"/>
        <end position="359"/>
    </location>
</feature>
<feature type="domain" description="Multidrug resistance protein MdtA-like barrel-sandwich hybrid" evidence="3">
    <location>
        <begin position="56"/>
        <end position="191"/>
    </location>
</feature>
<dbReference type="InterPro" id="IPR006143">
    <property type="entry name" value="RND_pump_MFP"/>
</dbReference>
<name>A0ABW7LLY8_9RHOB</name>
<reference evidence="4 5" key="1">
    <citation type="submission" date="2024-10" db="EMBL/GenBank/DDBJ databases">
        <title>Paracoccus drimophilus sp. nov., a novel bacterium from corn roots in Hunan.</title>
        <authorList>
            <person name="Li X."/>
        </authorList>
    </citation>
    <scope>NUCLEOTIDE SEQUENCE [LARGE SCALE GENOMIC DNA]</scope>
    <source>
        <strain evidence="4 5">NGMCC 1.201697</strain>
    </source>
</reference>
<keyword evidence="2" id="KW-0732">Signal</keyword>
<dbReference type="Proteomes" id="UP001609376">
    <property type="component" value="Unassembled WGS sequence"/>
</dbReference>
<organism evidence="4 5">
    <name type="scientific">Paracoccus broussonetiae subsp. drimophilus</name>
    <dbReference type="NCBI Taxonomy" id="3373869"/>
    <lineage>
        <taxon>Bacteria</taxon>
        <taxon>Pseudomonadati</taxon>
        <taxon>Pseudomonadota</taxon>
        <taxon>Alphaproteobacteria</taxon>
        <taxon>Rhodobacterales</taxon>
        <taxon>Paracoccaceae</taxon>
        <taxon>Paracoccus</taxon>
        <taxon>Paracoccus broussonetiae</taxon>
    </lineage>
</organism>
<dbReference type="InterPro" id="IPR058625">
    <property type="entry name" value="MdtA-like_BSH"/>
</dbReference>
<dbReference type="Gene3D" id="2.40.30.170">
    <property type="match status" value="1"/>
</dbReference>
<dbReference type="SUPFAM" id="SSF111369">
    <property type="entry name" value="HlyD-like secretion proteins"/>
    <property type="match status" value="1"/>
</dbReference>
<dbReference type="RefSeq" id="WP_395134575.1">
    <property type="nucleotide sequence ID" value="NZ_JBIMPR010000010.1"/>
</dbReference>
<dbReference type="EMBL" id="JBIMPR010000010">
    <property type="protein sequence ID" value="MFH5775359.1"/>
    <property type="molecule type" value="Genomic_DNA"/>
</dbReference>
<keyword evidence="5" id="KW-1185">Reference proteome</keyword>
<evidence type="ECO:0000256" key="2">
    <source>
        <dbReference type="SAM" id="SignalP"/>
    </source>
</evidence>
<dbReference type="Gene3D" id="1.10.287.470">
    <property type="entry name" value="Helix hairpin bin"/>
    <property type="match status" value="1"/>
</dbReference>
<accession>A0ABW7LLY8</accession>
<proteinExistence type="inferred from homology"/>
<sequence length="359" mass="37298">MRRLLPTTLVLPLLAQPVLAQPALAEDRLAVEFVAVEDAPLTFDAALTGTVRATDTIEIGFRNGGRVVEVLVSEGDTVTRGQALARTDPLQTEQALRVAEASVASAKASEEQARQAQERAQALLNRGVGTRAGLDNANQTLSSAQGALTQAVSTRDQAQRALDDTTIRAPADAIVTARNLEPGQIVGAAQSVITLASASGREVVFQTPESPLLKDALGAPVSLTGIDFPDLRMQATVTEIAPLVDAATSSVLVRARIAHPPPGFELLGSAVRGAVHFPIGRGISVPWTALTASGGAPAVWVVDKDGRVSLAQVEIERFAEGAVILTGGVTPGQVVVGKGSQALYPGREVIRAENAESTQ</sequence>
<protein>
    <submittedName>
        <fullName evidence="4">Efflux RND transporter periplasmic adaptor subunit</fullName>
    </submittedName>
</protein>
<dbReference type="PANTHER" id="PTHR30469:SF38">
    <property type="entry name" value="HLYD FAMILY SECRETION PROTEIN"/>
    <property type="match status" value="1"/>
</dbReference>
<dbReference type="PANTHER" id="PTHR30469">
    <property type="entry name" value="MULTIDRUG RESISTANCE PROTEIN MDTA"/>
    <property type="match status" value="1"/>
</dbReference>
<gene>
    <name evidence="4" type="ORF">ACHFJ0_14000</name>
</gene>
<dbReference type="Pfam" id="PF25917">
    <property type="entry name" value="BSH_RND"/>
    <property type="match status" value="1"/>
</dbReference>